<reference evidence="2 3" key="1">
    <citation type="journal article" date="2016" name="Nat. Commun.">
        <title>Thousands of microbial genomes shed light on interconnected biogeochemical processes in an aquifer system.</title>
        <authorList>
            <person name="Anantharaman K."/>
            <person name="Brown C.T."/>
            <person name="Hug L.A."/>
            <person name="Sharon I."/>
            <person name="Castelle C.J."/>
            <person name="Probst A.J."/>
            <person name="Thomas B.C."/>
            <person name="Singh A."/>
            <person name="Wilkins M.J."/>
            <person name="Karaoz U."/>
            <person name="Brodie E.L."/>
            <person name="Williams K.H."/>
            <person name="Hubbard S.S."/>
            <person name="Banfield J.F."/>
        </authorList>
    </citation>
    <scope>NUCLEOTIDE SEQUENCE [LARGE SCALE GENOMIC DNA]</scope>
</reference>
<gene>
    <name evidence="2" type="ORF">A3J93_04430</name>
</gene>
<sequence length="205" mass="23384">MKLTHIIPSAFEYFDDIRDRAFSWVEALNNLGVEVDVFTLQYGGKPPITVREEVATVAPSRNYEKTASVQAMTKIMATKITRKEPEIIHLHTPFLGGGGEIFKFIKSRPNAHLVVTHHRPVKFVDLISVYIYFYNRYYLPEFFTLADAILLIEPKAATREQTTKFGSKVYMLGLDKTTNPDYPHPLSPETVAENLIIMYNELVGD</sequence>
<evidence type="ECO:0000313" key="2">
    <source>
        <dbReference type="EMBL" id="OGH88482.1"/>
    </source>
</evidence>
<proteinExistence type="predicted"/>
<dbReference type="EMBL" id="MFQZ01000002">
    <property type="protein sequence ID" value="OGH88482.1"/>
    <property type="molecule type" value="Genomic_DNA"/>
</dbReference>
<protein>
    <recommendedName>
        <fullName evidence="1">Glycosyltransferase subfamily 4-like N-terminal domain-containing protein</fullName>
    </recommendedName>
</protein>
<organism evidence="2 3">
    <name type="scientific">Candidatus Magasanikbacteria bacterium RIFOXYC2_FULL_42_28</name>
    <dbReference type="NCBI Taxonomy" id="1798704"/>
    <lineage>
        <taxon>Bacteria</taxon>
        <taxon>Candidatus Magasanikiibacteriota</taxon>
    </lineage>
</organism>
<dbReference type="Gene3D" id="3.40.50.2000">
    <property type="entry name" value="Glycogen Phosphorylase B"/>
    <property type="match status" value="1"/>
</dbReference>
<dbReference type="Proteomes" id="UP000177907">
    <property type="component" value="Unassembled WGS sequence"/>
</dbReference>
<feature type="domain" description="Glycosyltransferase subfamily 4-like N-terminal" evidence="1">
    <location>
        <begin position="24"/>
        <end position="152"/>
    </location>
</feature>
<evidence type="ECO:0000313" key="3">
    <source>
        <dbReference type="Proteomes" id="UP000177907"/>
    </source>
</evidence>
<dbReference type="AlphaFoldDB" id="A0A1F6NX16"/>
<accession>A0A1F6NX16</accession>
<dbReference type="Pfam" id="PF13439">
    <property type="entry name" value="Glyco_transf_4"/>
    <property type="match status" value="1"/>
</dbReference>
<dbReference type="STRING" id="1798704.A3J93_04430"/>
<dbReference type="SUPFAM" id="SSF53756">
    <property type="entry name" value="UDP-Glycosyltransferase/glycogen phosphorylase"/>
    <property type="match status" value="1"/>
</dbReference>
<evidence type="ECO:0000259" key="1">
    <source>
        <dbReference type="Pfam" id="PF13439"/>
    </source>
</evidence>
<comment type="caution">
    <text evidence="2">The sequence shown here is derived from an EMBL/GenBank/DDBJ whole genome shotgun (WGS) entry which is preliminary data.</text>
</comment>
<name>A0A1F6NX16_9BACT</name>
<dbReference type="InterPro" id="IPR028098">
    <property type="entry name" value="Glyco_trans_4-like_N"/>
</dbReference>